<evidence type="ECO:0000313" key="1">
    <source>
        <dbReference type="EMBL" id="KAH7959027.1"/>
    </source>
</evidence>
<reference evidence="1" key="1">
    <citation type="submission" date="2020-05" db="EMBL/GenBank/DDBJ databases">
        <title>Large-scale comparative analyses of tick genomes elucidate their genetic diversity and vector capacities.</title>
        <authorList>
            <person name="Jia N."/>
            <person name="Wang J."/>
            <person name="Shi W."/>
            <person name="Du L."/>
            <person name="Sun Y."/>
            <person name="Zhan W."/>
            <person name="Jiang J."/>
            <person name="Wang Q."/>
            <person name="Zhang B."/>
            <person name="Ji P."/>
            <person name="Sakyi L.B."/>
            <person name="Cui X."/>
            <person name="Yuan T."/>
            <person name="Jiang B."/>
            <person name="Yang W."/>
            <person name="Lam T.T.-Y."/>
            <person name="Chang Q."/>
            <person name="Ding S."/>
            <person name="Wang X."/>
            <person name="Zhu J."/>
            <person name="Ruan X."/>
            <person name="Zhao L."/>
            <person name="Wei J."/>
            <person name="Que T."/>
            <person name="Du C."/>
            <person name="Cheng J."/>
            <person name="Dai P."/>
            <person name="Han X."/>
            <person name="Huang E."/>
            <person name="Gao Y."/>
            <person name="Liu J."/>
            <person name="Shao H."/>
            <person name="Ye R."/>
            <person name="Li L."/>
            <person name="Wei W."/>
            <person name="Wang X."/>
            <person name="Wang C."/>
            <person name="Yang T."/>
            <person name="Huo Q."/>
            <person name="Li W."/>
            <person name="Guo W."/>
            <person name="Chen H."/>
            <person name="Zhou L."/>
            <person name="Ni X."/>
            <person name="Tian J."/>
            <person name="Zhou Y."/>
            <person name="Sheng Y."/>
            <person name="Liu T."/>
            <person name="Pan Y."/>
            <person name="Xia L."/>
            <person name="Li J."/>
            <person name="Zhao F."/>
            <person name="Cao W."/>
        </authorList>
    </citation>
    <scope>NUCLEOTIDE SEQUENCE</scope>
    <source>
        <strain evidence="1">Dsil-2018</strain>
    </source>
</reference>
<organism evidence="1 2">
    <name type="scientific">Dermacentor silvarum</name>
    <name type="common">Tick</name>
    <dbReference type="NCBI Taxonomy" id="543639"/>
    <lineage>
        <taxon>Eukaryota</taxon>
        <taxon>Metazoa</taxon>
        <taxon>Ecdysozoa</taxon>
        <taxon>Arthropoda</taxon>
        <taxon>Chelicerata</taxon>
        <taxon>Arachnida</taxon>
        <taxon>Acari</taxon>
        <taxon>Parasitiformes</taxon>
        <taxon>Ixodida</taxon>
        <taxon>Ixodoidea</taxon>
        <taxon>Ixodidae</taxon>
        <taxon>Rhipicephalinae</taxon>
        <taxon>Dermacentor</taxon>
    </lineage>
</organism>
<gene>
    <name evidence="1" type="ORF">HPB49_007361</name>
</gene>
<proteinExistence type="predicted"/>
<name>A0ACB8D3L3_DERSI</name>
<evidence type="ECO:0000313" key="2">
    <source>
        <dbReference type="Proteomes" id="UP000821865"/>
    </source>
</evidence>
<protein>
    <submittedName>
        <fullName evidence="1">Uncharacterized protein</fullName>
    </submittedName>
</protein>
<keyword evidence="2" id="KW-1185">Reference proteome</keyword>
<dbReference type="EMBL" id="CM023472">
    <property type="protein sequence ID" value="KAH7959027.1"/>
    <property type="molecule type" value="Genomic_DNA"/>
</dbReference>
<accession>A0ACB8D3L3</accession>
<comment type="caution">
    <text evidence="1">The sequence shown here is derived from an EMBL/GenBank/DDBJ whole genome shotgun (WGS) entry which is preliminary data.</text>
</comment>
<dbReference type="Proteomes" id="UP000821865">
    <property type="component" value="Chromosome 3"/>
</dbReference>
<sequence>MRHGEARTGFLPSDKRTLRTAGAHAARERHTAESTRRLSGVDSSSKQTERASLQLLRQQQPARCAKRRGVRVSSTGSLNAARSLRRAAVAPPLRSTGRAPHFGGGGARRIARRSHEAPPREAGGPMAQPTPKSKGLDQPQILADTKAIAGTKLGDFNAPHRLWGYASTSPKGALLEQSVDNLDLQTANHTGTPTRTGNSKHFTDDQFEPVILARTGCKKLKPNAVPSIFLHRPVPRERKPPRRREKEAVYVTNLMLPAAASDKPGSSAETTPDPEPTCDTYTAASNNPGSSAEATAEPEPTCGSPTIDSHKPGSLAETTPDPEPTCGSLSELKSLLRRICVCVLTHPMLTAAVSDKTSDRMERNHQSEGPLAPSLEAALRNRISELELQLRVKEQQRLLANRKKNQITSEMNNLAYGLHEFLNTDQIQSLKKNTMRGTPWTEKTLRKSLHLRLACGKQGYKLMREIGQPLPAERTLQHHLQNYKFQPGLLHDLMPAFALKVGQMEPEERHATLMIDEIQLTPGLSYDASSGTVFGAPTMPLADGTLPDGCQATHAVVFMIGGVRTRWKHAGCGIPSHRQFLFGKGNEARCCRHNN</sequence>